<dbReference type="InterPro" id="IPR036514">
    <property type="entry name" value="SGNH_hydro_sf"/>
</dbReference>
<evidence type="ECO:0000259" key="2">
    <source>
        <dbReference type="Pfam" id="PF03629"/>
    </source>
</evidence>
<dbReference type="Proteomes" id="UP000224563">
    <property type="component" value="Unassembled WGS sequence"/>
</dbReference>
<comment type="caution">
    <text evidence="3">The sequence shown here is derived from an EMBL/GenBank/DDBJ whole genome shotgun (WGS) entry which is preliminary data.</text>
</comment>
<evidence type="ECO:0000256" key="1">
    <source>
        <dbReference type="ARBA" id="ARBA00022801"/>
    </source>
</evidence>
<keyword evidence="1" id="KW-0378">Hydrolase</keyword>
<dbReference type="GO" id="GO:0001681">
    <property type="term" value="F:sialate O-acetylesterase activity"/>
    <property type="evidence" value="ECO:0007669"/>
    <property type="project" value="InterPro"/>
</dbReference>
<dbReference type="PANTHER" id="PTHR22901">
    <property type="entry name" value="SIALATE O-ACETYLESTERASE"/>
    <property type="match status" value="1"/>
</dbReference>
<name>A0A2G3E3E7_9FIRM</name>
<protein>
    <recommendedName>
        <fullName evidence="2">Sialate O-acetylesterase domain-containing protein</fullName>
    </recommendedName>
</protein>
<dbReference type="InterPro" id="IPR013783">
    <property type="entry name" value="Ig-like_fold"/>
</dbReference>
<dbReference type="RefSeq" id="WP_099386090.1">
    <property type="nucleotide sequence ID" value="NZ_JANSWH010000019.1"/>
</dbReference>
<dbReference type="Gene3D" id="3.40.50.1110">
    <property type="entry name" value="SGNH hydrolase"/>
    <property type="match status" value="1"/>
</dbReference>
<evidence type="ECO:0000313" key="3">
    <source>
        <dbReference type="EMBL" id="PHU37680.1"/>
    </source>
</evidence>
<dbReference type="Pfam" id="PF03629">
    <property type="entry name" value="SASA"/>
    <property type="match status" value="1"/>
</dbReference>
<dbReference type="GO" id="GO:0005975">
    <property type="term" value="P:carbohydrate metabolic process"/>
    <property type="evidence" value="ECO:0007669"/>
    <property type="project" value="TreeGrafter"/>
</dbReference>
<proteinExistence type="predicted"/>
<organism evidence="3 4">
    <name type="scientific">Agathobacter ruminis</name>
    <dbReference type="NCBI Taxonomy" id="1712665"/>
    <lineage>
        <taxon>Bacteria</taxon>
        <taxon>Bacillati</taxon>
        <taxon>Bacillota</taxon>
        <taxon>Clostridia</taxon>
        <taxon>Lachnospirales</taxon>
        <taxon>Lachnospiraceae</taxon>
        <taxon>Agathobacter</taxon>
    </lineage>
</organism>
<sequence length="511" mass="58307">MNNFSLAEIFGNGMVLQREKPIHIFGTAEPQTQVCVTLGEETCRAQADKNGKWTAELSSRAAASDLKLEAKTDSGDTVTVAPVHIGDVWIAGGQSNMEFFNKYEKDWEHTRNLPMNPNIHFYNVPQRAFEGHETHNIGARGGYGKWLNDKEDGYENFSAIGYSFARFMQEDLSVPIGIIGCNWGGSTASTWLPCEALEDAPLNRYLEEYEAAVSEYAPEELRRVSLQEWEKLDEPESYRGFEPLLYGLSWEEQLECMKHGRGPIVPMGPYNENRPGGLYHTMLEPIAPYSLKGALWYQGESDCGDRAFMYDRLLTAMIREWRSLWQDELPFFVVQLAPFCKWLECTNDDYCTVRMQQQKVADTVPSVYLTSIMDLGSYYDIHPKEKYEIGRRLYLQAISHLYGKYEPGYGENPRIAEARRVGSHVICSFDFAKSLQDKGGKTDIRMTDKEQIYEPLDVRLDEEKAEIDITIPEEALDAQNLQIAMGWADYATIFICNEHQLPIAPFCVKVK</sequence>
<reference evidence="3 4" key="2">
    <citation type="submission" date="2017-10" db="EMBL/GenBank/DDBJ databases">
        <authorList>
            <person name="Banno H."/>
            <person name="Chua N.-H."/>
        </authorList>
    </citation>
    <scope>NUCLEOTIDE SEQUENCE [LARGE SCALE GENOMIC DNA]</scope>
    <source>
        <strain evidence="3 4">JK623</strain>
    </source>
</reference>
<dbReference type="Gene3D" id="2.60.40.10">
    <property type="entry name" value="Immunoglobulins"/>
    <property type="match status" value="1"/>
</dbReference>
<gene>
    <name evidence="3" type="ORF">CSX02_06660</name>
</gene>
<dbReference type="EMBL" id="PDYG01000032">
    <property type="protein sequence ID" value="PHU37680.1"/>
    <property type="molecule type" value="Genomic_DNA"/>
</dbReference>
<feature type="domain" description="Sialate O-acetylesterase" evidence="2">
    <location>
        <begin position="278"/>
        <end position="380"/>
    </location>
</feature>
<dbReference type="InterPro" id="IPR039329">
    <property type="entry name" value="SIAE"/>
</dbReference>
<dbReference type="PANTHER" id="PTHR22901:SF0">
    <property type="entry name" value="SIALATE O-ACETYLESTERASE"/>
    <property type="match status" value="1"/>
</dbReference>
<dbReference type="SUPFAM" id="SSF52266">
    <property type="entry name" value="SGNH hydrolase"/>
    <property type="match status" value="1"/>
</dbReference>
<dbReference type="InterPro" id="IPR005181">
    <property type="entry name" value="SASA"/>
</dbReference>
<reference evidence="3 4" key="1">
    <citation type="submission" date="2017-10" db="EMBL/GenBank/DDBJ databases">
        <title>Resolving the taxonomy of Roseburia spp., Eubacterium rectale and Agathobacter spp. through phylogenomic analysis.</title>
        <authorList>
            <person name="Sheridan P.O."/>
            <person name="Walker A.W."/>
            <person name="Duncan S.H."/>
            <person name="Scott K.P."/>
            <person name="Toole P.W.O."/>
            <person name="Luis P."/>
            <person name="Flint H.J."/>
        </authorList>
    </citation>
    <scope>NUCLEOTIDE SEQUENCE [LARGE SCALE GENOMIC DNA]</scope>
    <source>
        <strain evidence="3 4">JK623</strain>
    </source>
</reference>
<evidence type="ECO:0000313" key="4">
    <source>
        <dbReference type="Proteomes" id="UP000224563"/>
    </source>
</evidence>
<dbReference type="AlphaFoldDB" id="A0A2G3E3E7"/>
<accession>A0A2G3E3E7</accession>
<keyword evidence="4" id="KW-1185">Reference proteome</keyword>